<organism evidence="1 2">
    <name type="scientific">Streptomyces carminius</name>
    <dbReference type="NCBI Taxonomy" id="2665496"/>
    <lineage>
        <taxon>Bacteria</taxon>
        <taxon>Bacillati</taxon>
        <taxon>Actinomycetota</taxon>
        <taxon>Actinomycetes</taxon>
        <taxon>Kitasatosporales</taxon>
        <taxon>Streptomycetaceae</taxon>
        <taxon>Streptomyces</taxon>
    </lineage>
</organism>
<dbReference type="Proteomes" id="UP000230407">
    <property type="component" value="Unassembled WGS sequence"/>
</dbReference>
<reference evidence="1 2" key="1">
    <citation type="submission" date="2017-11" db="EMBL/GenBank/DDBJ databases">
        <title>Streptomyces carmine sp. nov., a novel actinomycete isolated from Sophora alopecuroides in Xinjiang, China.</title>
        <authorList>
            <person name="Wang Y."/>
            <person name="Luo X."/>
            <person name="Wan C."/>
            <person name="Zhang L."/>
        </authorList>
    </citation>
    <scope>NUCLEOTIDE SEQUENCE [LARGE SCALE GENOMIC DNA]</scope>
    <source>
        <strain evidence="1 2">TRM SA0054</strain>
    </source>
</reference>
<accession>A0A2M8LY34</accession>
<keyword evidence="2" id="KW-1185">Reference proteome</keyword>
<dbReference type="AlphaFoldDB" id="A0A2M8LY34"/>
<dbReference type="EMBL" id="PGGW01000056">
    <property type="protein sequence ID" value="PJE96839.1"/>
    <property type="molecule type" value="Genomic_DNA"/>
</dbReference>
<comment type="caution">
    <text evidence="1">The sequence shown here is derived from an EMBL/GenBank/DDBJ whole genome shotgun (WGS) entry which is preliminary data.</text>
</comment>
<protein>
    <submittedName>
        <fullName evidence="1">Uncharacterized protein</fullName>
    </submittedName>
</protein>
<gene>
    <name evidence="1" type="ORF">CUT44_15855</name>
</gene>
<proteinExistence type="predicted"/>
<dbReference type="RefSeq" id="WP_100202556.1">
    <property type="nucleotide sequence ID" value="NZ_PGGW01000056.1"/>
</dbReference>
<evidence type="ECO:0000313" key="2">
    <source>
        <dbReference type="Proteomes" id="UP000230407"/>
    </source>
</evidence>
<name>A0A2M8LY34_9ACTN</name>
<evidence type="ECO:0000313" key="1">
    <source>
        <dbReference type="EMBL" id="PJE96839.1"/>
    </source>
</evidence>
<sequence length="91" mass="9987">MDNRSEQTREYAGEYVEVVAVRDDTTAPGAATTAVRLLGLLPSHWSCAPRVEQDRVRLLIRLEGTGGHAAIRGTVHRVLADRALRGWHAEG</sequence>